<accession>A0A8J7PI97</accession>
<evidence type="ECO:0000259" key="3">
    <source>
        <dbReference type="Pfam" id="PF13439"/>
    </source>
</evidence>
<dbReference type="Gene3D" id="3.40.50.2000">
    <property type="entry name" value="Glycogen Phosphorylase B"/>
    <property type="match status" value="2"/>
</dbReference>
<gene>
    <name evidence="4" type="ORF">J0H12_01690</name>
</gene>
<sequence>MLYKLKTFIKKYPFLYKIFVSLYLKLHPKIHLSLPHHYKLLLKYAFFLERDINPLKHRNNNNNKIVMLAISEIFRDPRIEREARTLRDAGFEIKIIYIDYFSAYHNIQEINWGTGITFRPIPFDGNVFWEIFPYLFSDLMINAACEEEVFAIHAHDLSTALMGAIAAEKIGAYFVCDFHEWFSENVGWNYKLKKYVKHPFLKKKLYQWAEKICLRKANRMITVCDSIARDINLEIMPKPFSIIRNIPFFEEEKNTSSHPSLRDLFGIKKENFPLVLLWQGGVGPTRLIEPIIEGVSLVPGVFFVIRGPGMEYYQTEYEKLIQKLGAEDRVKCLMPIPSSEVVAGAKGADLGVWSLPNLCKNFTYSLPNKIFEYMVAGVPILAADYPEVRKIVSSYDIGMLFDPYSPKSIAQQLEKVKNNQVLLKTYQKNLKTALEDNSPSKEWEKLTSLYNELRSENNA</sequence>
<reference evidence="4" key="1">
    <citation type="submission" date="2021-02" db="EMBL/GenBank/DDBJ databases">
        <title>Thiocyanate and organic carbon inputs drive convergent selection for specific autotrophic Afipia and Thiobacillus strains within complex microbiomes.</title>
        <authorList>
            <person name="Huddy R.J."/>
            <person name="Sachdeva R."/>
            <person name="Kadzinga F."/>
            <person name="Kantor R.S."/>
            <person name="Harrison S.T.L."/>
            <person name="Banfield J.F."/>
        </authorList>
    </citation>
    <scope>NUCLEOTIDE SEQUENCE</scope>
    <source>
        <strain evidence="4">SCN18_10_11_15_R4_P_38_20</strain>
    </source>
</reference>
<dbReference type="Pfam" id="PF00534">
    <property type="entry name" value="Glycos_transf_1"/>
    <property type="match status" value="1"/>
</dbReference>
<organism evidence="4 5">
    <name type="scientific">Candidatus Paracaedimonas acanthamoebae</name>
    <dbReference type="NCBI Taxonomy" id="244581"/>
    <lineage>
        <taxon>Bacteria</taxon>
        <taxon>Pseudomonadati</taxon>
        <taxon>Pseudomonadota</taxon>
        <taxon>Alphaproteobacteria</taxon>
        <taxon>Holosporales</taxon>
        <taxon>Caedimonadaceae</taxon>
        <taxon>Candidatus Paracaedimonas</taxon>
    </lineage>
</organism>
<dbReference type="Pfam" id="PF13439">
    <property type="entry name" value="Glyco_transf_4"/>
    <property type="match status" value="1"/>
</dbReference>
<proteinExistence type="predicted"/>
<dbReference type="EMBL" id="JAFKGL010000011">
    <property type="protein sequence ID" value="MBN9412625.1"/>
    <property type="molecule type" value="Genomic_DNA"/>
</dbReference>
<feature type="domain" description="Glycosyl transferase family 1" evidence="2">
    <location>
        <begin position="298"/>
        <end position="429"/>
    </location>
</feature>
<dbReference type="GO" id="GO:0009103">
    <property type="term" value="P:lipopolysaccharide biosynthetic process"/>
    <property type="evidence" value="ECO:0007669"/>
    <property type="project" value="TreeGrafter"/>
</dbReference>
<dbReference type="GO" id="GO:0016757">
    <property type="term" value="F:glycosyltransferase activity"/>
    <property type="evidence" value="ECO:0007669"/>
    <property type="project" value="InterPro"/>
</dbReference>
<dbReference type="InterPro" id="IPR001296">
    <property type="entry name" value="Glyco_trans_1"/>
</dbReference>
<evidence type="ECO:0000259" key="2">
    <source>
        <dbReference type="Pfam" id="PF00534"/>
    </source>
</evidence>
<dbReference type="InterPro" id="IPR028098">
    <property type="entry name" value="Glyco_trans_4-like_N"/>
</dbReference>
<comment type="caution">
    <text evidence="4">The sequence shown here is derived from an EMBL/GenBank/DDBJ whole genome shotgun (WGS) entry which is preliminary data.</text>
</comment>
<dbReference type="SUPFAM" id="SSF53756">
    <property type="entry name" value="UDP-Glycosyltransferase/glycogen phosphorylase"/>
    <property type="match status" value="1"/>
</dbReference>
<dbReference type="AlphaFoldDB" id="A0A8J7PI97"/>
<protein>
    <submittedName>
        <fullName evidence="4">Glycosyltransferase</fullName>
    </submittedName>
</protein>
<evidence type="ECO:0000313" key="5">
    <source>
        <dbReference type="Proteomes" id="UP000664414"/>
    </source>
</evidence>
<evidence type="ECO:0000313" key="4">
    <source>
        <dbReference type="EMBL" id="MBN9412625.1"/>
    </source>
</evidence>
<keyword evidence="1" id="KW-0808">Transferase</keyword>
<dbReference type="PANTHER" id="PTHR46401">
    <property type="entry name" value="GLYCOSYLTRANSFERASE WBBK-RELATED"/>
    <property type="match status" value="1"/>
</dbReference>
<dbReference type="Proteomes" id="UP000664414">
    <property type="component" value="Unassembled WGS sequence"/>
</dbReference>
<feature type="domain" description="Glycosyltransferase subfamily 4-like N-terminal" evidence="3">
    <location>
        <begin position="81"/>
        <end position="245"/>
    </location>
</feature>
<dbReference type="PANTHER" id="PTHR46401:SF2">
    <property type="entry name" value="GLYCOSYLTRANSFERASE WBBK-RELATED"/>
    <property type="match status" value="1"/>
</dbReference>
<evidence type="ECO:0000256" key="1">
    <source>
        <dbReference type="ARBA" id="ARBA00022679"/>
    </source>
</evidence>
<name>A0A8J7PI97_9PROT</name>